<name>A0ABW6RM62_9ACTN</name>
<dbReference type="Proteomes" id="UP001601976">
    <property type="component" value="Unassembled WGS sequence"/>
</dbReference>
<reference evidence="2 3" key="1">
    <citation type="submission" date="2024-10" db="EMBL/GenBank/DDBJ databases">
        <title>The Natural Products Discovery Center: Release of the First 8490 Sequenced Strains for Exploring Actinobacteria Biosynthetic Diversity.</title>
        <authorList>
            <person name="Kalkreuter E."/>
            <person name="Kautsar S.A."/>
            <person name="Yang D."/>
            <person name="Bader C.D."/>
            <person name="Teijaro C.N."/>
            <person name="Fluegel L."/>
            <person name="Davis C.M."/>
            <person name="Simpson J.R."/>
            <person name="Lauterbach L."/>
            <person name="Steele A.D."/>
            <person name="Gui C."/>
            <person name="Meng S."/>
            <person name="Li G."/>
            <person name="Viehrig K."/>
            <person name="Ye F."/>
            <person name="Su P."/>
            <person name="Kiefer A.F."/>
            <person name="Nichols A."/>
            <person name="Cepeda A.J."/>
            <person name="Yan W."/>
            <person name="Fan B."/>
            <person name="Jiang Y."/>
            <person name="Adhikari A."/>
            <person name="Zheng C.-J."/>
            <person name="Schuster L."/>
            <person name="Cowan T.M."/>
            <person name="Smanski M.J."/>
            <person name="Chevrette M.G."/>
            <person name="De Carvalho L.P.S."/>
            <person name="Shen B."/>
        </authorList>
    </citation>
    <scope>NUCLEOTIDE SEQUENCE [LARGE SCALE GENOMIC DNA]</scope>
    <source>
        <strain evidence="2 3">NPDC003029</strain>
    </source>
</reference>
<gene>
    <name evidence="2" type="ORF">ACFYWW_25520</name>
</gene>
<dbReference type="RefSeq" id="WP_355715318.1">
    <property type="nucleotide sequence ID" value="NZ_JBEXNP010000003.1"/>
</dbReference>
<accession>A0ABW6RM62</accession>
<evidence type="ECO:0000313" key="2">
    <source>
        <dbReference type="EMBL" id="MFF3342051.1"/>
    </source>
</evidence>
<evidence type="ECO:0000313" key="3">
    <source>
        <dbReference type="Proteomes" id="UP001601976"/>
    </source>
</evidence>
<feature type="region of interest" description="Disordered" evidence="1">
    <location>
        <begin position="28"/>
        <end position="54"/>
    </location>
</feature>
<protein>
    <submittedName>
        <fullName evidence="2">Uncharacterized protein</fullName>
    </submittedName>
</protein>
<feature type="compositionally biased region" description="Basic and acidic residues" evidence="1">
    <location>
        <begin position="30"/>
        <end position="39"/>
    </location>
</feature>
<keyword evidence="3" id="KW-1185">Reference proteome</keyword>
<sequence length="83" mass="9630">MTGRRTSVVRWGPEDERRIRFPFTARRRRGEPYDREPRKHTAPVWAEPGNPPPDRHPYAKAVLSQFGVAGPSYVSTAHPRRPR</sequence>
<dbReference type="EMBL" id="JBIAPK010000008">
    <property type="protein sequence ID" value="MFF3342051.1"/>
    <property type="molecule type" value="Genomic_DNA"/>
</dbReference>
<comment type="caution">
    <text evidence="2">The sequence shown here is derived from an EMBL/GenBank/DDBJ whole genome shotgun (WGS) entry which is preliminary data.</text>
</comment>
<organism evidence="2 3">
    <name type="scientific">Streptomyces flavidovirens</name>
    <dbReference type="NCBI Taxonomy" id="67298"/>
    <lineage>
        <taxon>Bacteria</taxon>
        <taxon>Bacillati</taxon>
        <taxon>Actinomycetota</taxon>
        <taxon>Actinomycetes</taxon>
        <taxon>Kitasatosporales</taxon>
        <taxon>Streptomycetaceae</taxon>
        <taxon>Streptomyces</taxon>
    </lineage>
</organism>
<evidence type="ECO:0000256" key="1">
    <source>
        <dbReference type="SAM" id="MobiDB-lite"/>
    </source>
</evidence>
<proteinExistence type="predicted"/>